<reference evidence="2 3" key="1">
    <citation type="submission" date="2018-06" db="EMBL/GenBank/DDBJ databases">
        <title>Comparative genomics reveals the genomic features of Rhizophagus irregularis, R. cerebriforme, R. diaphanum and Gigaspora rosea, and their symbiotic lifestyle signature.</title>
        <authorList>
            <person name="Morin E."/>
            <person name="San Clemente H."/>
            <person name="Chen E.C.H."/>
            <person name="De La Providencia I."/>
            <person name="Hainaut M."/>
            <person name="Kuo A."/>
            <person name="Kohler A."/>
            <person name="Murat C."/>
            <person name="Tang N."/>
            <person name="Roy S."/>
            <person name="Loubradou J."/>
            <person name="Henrissat B."/>
            <person name="Grigoriev I.V."/>
            <person name="Corradi N."/>
            <person name="Roux C."/>
            <person name="Martin F.M."/>
        </authorList>
    </citation>
    <scope>NUCLEOTIDE SEQUENCE [LARGE SCALE GENOMIC DNA]</scope>
    <source>
        <strain evidence="2 3">DAOM 227022</strain>
    </source>
</reference>
<proteinExistence type="predicted"/>
<evidence type="ECO:0000313" key="3">
    <source>
        <dbReference type="Proteomes" id="UP000265703"/>
    </source>
</evidence>
<evidence type="ECO:0000313" key="2">
    <source>
        <dbReference type="EMBL" id="RIA82821.1"/>
    </source>
</evidence>
<protein>
    <recommendedName>
        <fullName evidence="1">HigA2-like helix-turn-helix domain-containing protein</fullName>
    </recommendedName>
</protein>
<dbReference type="Proteomes" id="UP000265703">
    <property type="component" value="Unassembled WGS sequence"/>
</dbReference>
<evidence type="ECO:0000259" key="1">
    <source>
        <dbReference type="Pfam" id="PF13744"/>
    </source>
</evidence>
<dbReference type="InterPro" id="IPR039554">
    <property type="entry name" value="HigA2-like_HTH"/>
</dbReference>
<gene>
    <name evidence="2" type="ORF">C1645_743492</name>
</gene>
<dbReference type="GO" id="GO:0003677">
    <property type="term" value="F:DNA binding"/>
    <property type="evidence" value="ECO:0007669"/>
    <property type="project" value="InterPro"/>
</dbReference>
<keyword evidence="3" id="KW-1185">Reference proteome</keyword>
<dbReference type="Pfam" id="PF13744">
    <property type="entry name" value="HTH_37"/>
    <property type="match status" value="1"/>
</dbReference>
<feature type="domain" description="HigA2-like helix-turn-helix" evidence="1">
    <location>
        <begin position="29"/>
        <end position="95"/>
    </location>
</feature>
<comment type="caution">
    <text evidence="2">The sequence shown here is derived from an EMBL/GenBank/DDBJ whole genome shotgun (WGS) entry which is preliminary data.</text>
</comment>
<dbReference type="EMBL" id="QKYT01000626">
    <property type="protein sequence ID" value="RIA82821.1"/>
    <property type="molecule type" value="Genomic_DNA"/>
</dbReference>
<sequence>MEKVIKRMTRPGYRRINQGLLPNATTEEKLKYQLCQNISRHTRENNLAEKELGKKLGIDQVKVEYILFAHINKLILGELVAYVDNLHIPLEIKISSQDGRPETTPHRTH</sequence>
<dbReference type="InterPro" id="IPR010982">
    <property type="entry name" value="Lambda_DNA-bd_dom_sf"/>
</dbReference>
<dbReference type="Gene3D" id="1.10.260.40">
    <property type="entry name" value="lambda repressor-like DNA-binding domains"/>
    <property type="match status" value="1"/>
</dbReference>
<dbReference type="SUPFAM" id="SSF47413">
    <property type="entry name" value="lambda repressor-like DNA-binding domains"/>
    <property type="match status" value="1"/>
</dbReference>
<accession>A0A397SJ31</accession>
<name>A0A397SJ31_9GLOM</name>
<organism evidence="2 3">
    <name type="scientific">Glomus cerebriforme</name>
    <dbReference type="NCBI Taxonomy" id="658196"/>
    <lineage>
        <taxon>Eukaryota</taxon>
        <taxon>Fungi</taxon>
        <taxon>Fungi incertae sedis</taxon>
        <taxon>Mucoromycota</taxon>
        <taxon>Glomeromycotina</taxon>
        <taxon>Glomeromycetes</taxon>
        <taxon>Glomerales</taxon>
        <taxon>Glomeraceae</taxon>
        <taxon>Glomus</taxon>
    </lineage>
</organism>
<dbReference type="AlphaFoldDB" id="A0A397SJ31"/>
<dbReference type="OrthoDB" id="2428774at2759"/>